<organism evidence="1 2">
    <name type="scientific">Flavobacterium lipolyticum</name>
    <dbReference type="NCBI Taxonomy" id="2893754"/>
    <lineage>
        <taxon>Bacteria</taxon>
        <taxon>Pseudomonadati</taxon>
        <taxon>Bacteroidota</taxon>
        <taxon>Flavobacteriia</taxon>
        <taxon>Flavobacteriales</taxon>
        <taxon>Flavobacteriaceae</taxon>
        <taxon>Flavobacterium</taxon>
    </lineage>
</organism>
<reference evidence="1" key="1">
    <citation type="submission" date="2021-11" db="EMBL/GenBank/DDBJ databases">
        <title>Description of novel Flavobacterium species.</title>
        <authorList>
            <person name="Saticioglu I.B."/>
            <person name="Ay H."/>
            <person name="Altun S."/>
            <person name="Duman M."/>
        </authorList>
    </citation>
    <scope>NUCLEOTIDE SEQUENCE</scope>
    <source>
        <strain evidence="1">F-126</strain>
    </source>
</reference>
<protein>
    <recommendedName>
        <fullName evidence="3">GLPGLI family protein</fullName>
    </recommendedName>
</protein>
<keyword evidence="2" id="KW-1185">Reference proteome</keyword>
<dbReference type="RefSeq" id="WP_202701181.1">
    <property type="nucleotide sequence ID" value="NZ_JAJJMN010000001.1"/>
</dbReference>
<evidence type="ECO:0000313" key="1">
    <source>
        <dbReference type="EMBL" id="MCC9018486.1"/>
    </source>
</evidence>
<evidence type="ECO:0000313" key="2">
    <source>
        <dbReference type="Proteomes" id="UP001430700"/>
    </source>
</evidence>
<accession>A0ABS8M2Q8</accession>
<dbReference type="Proteomes" id="UP001430700">
    <property type="component" value="Unassembled WGS sequence"/>
</dbReference>
<name>A0ABS8M2Q8_9FLAO</name>
<dbReference type="EMBL" id="JAJJMN010000001">
    <property type="protein sequence ID" value="MCC9018486.1"/>
    <property type="molecule type" value="Genomic_DNA"/>
</dbReference>
<sequence>MRAHFIFLFFSLLVNVAIGQTSSKVDNEDYEVINQITNSLIEGRKQLYVKDNDTAVALYEKSLVFKDQKRFFTKKAFEEYFYTPIDSVKIKKLIKSMNFEYLANQKREEVNWNLTKFKYPFIKYSESTPYEAIRFSVSPPIYSKDKKVVFIFFSNPCNYDGWGATTVIVCKKVSNKWA</sequence>
<proteinExistence type="predicted"/>
<evidence type="ECO:0008006" key="3">
    <source>
        <dbReference type="Google" id="ProtNLM"/>
    </source>
</evidence>
<comment type="caution">
    <text evidence="1">The sequence shown here is derived from an EMBL/GenBank/DDBJ whole genome shotgun (WGS) entry which is preliminary data.</text>
</comment>
<gene>
    <name evidence="1" type="ORF">LNQ34_11930</name>
</gene>